<evidence type="ECO:0000313" key="14">
    <source>
        <dbReference type="EMBL" id="ETV79281.1"/>
    </source>
</evidence>
<dbReference type="InterPro" id="IPR006935">
    <property type="entry name" value="Helicase/UvrB_N"/>
</dbReference>
<feature type="region of interest" description="C3H" evidence="11">
    <location>
        <begin position="87"/>
        <end position="119"/>
    </location>
</feature>
<dbReference type="FunFam" id="2.40.30.230:FF:000005">
    <property type="entry name" value="Regulator of nonsense transcripts 1 homolog"/>
    <property type="match status" value="1"/>
</dbReference>
<keyword evidence="8" id="KW-0347">Helicase</keyword>
<dbReference type="Pfam" id="PF04851">
    <property type="entry name" value="ResIII"/>
    <property type="match status" value="1"/>
</dbReference>
<keyword evidence="10" id="KW-0067">ATP-binding</keyword>
<dbReference type="Pfam" id="PF09416">
    <property type="entry name" value="UPF1_Zn_bind"/>
    <property type="match status" value="1"/>
</dbReference>
<dbReference type="InterPro" id="IPR018999">
    <property type="entry name" value="UPF1_CH/ZBD"/>
</dbReference>
<dbReference type="GO" id="GO:0005737">
    <property type="term" value="C:cytoplasm"/>
    <property type="evidence" value="ECO:0007669"/>
    <property type="project" value="UniProtKB-SubCell"/>
</dbReference>
<gene>
    <name evidence="14" type="ORF">H257_07335</name>
</gene>
<dbReference type="GO" id="GO:0003723">
    <property type="term" value="F:RNA binding"/>
    <property type="evidence" value="ECO:0007669"/>
    <property type="project" value="InterPro"/>
</dbReference>
<dbReference type="VEuPathDB" id="FungiDB:H257_07335"/>
<dbReference type="InterPro" id="IPR003593">
    <property type="entry name" value="AAA+_ATPase"/>
</dbReference>
<evidence type="ECO:0000256" key="10">
    <source>
        <dbReference type="ARBA" id="ARBA00022840"/>
    </source>
</evidence>
<dbReference type="EMBL" id="KI913128">
    <property type="protein sequence ID" value="ETV79281.1"/>
    <property type="molecule type" value="Genomic_DNA"/>
</dbReference>
<feature type="region of interest" description="CC/SHH/C" evidence="11">
    <location>
        <begin position="101"/>
        <end position="129"/>
    </location>
</feature>
<dbReference type="SMART" id="SM00382">
    <property type="entry name" value="AAA"/>
    <property type="match status" value="1"/>
</dbReference>
<evidence type="ECO:0000256" key="7">
    <source>
        <dbReference type="ARBA" id="ARBA00022801"/>
    </source>
</evidence>
<keyword evidence="4 11" id="KW-0479">Metal-binding</keyword>
<dbReference type="PANTHER" id="PTHR10887:SF364">
    <property type="entry name" value="REGULATOR OF NONSENSE TRANSCRIPTS 1"/>
    <property type="match status" value="1"/>
</dbReference>
<dbReference type="GO" id="GO:0016787">
    <property type="term" value="F:hydrolase activity"/>
    <property type="evidence" value="ECO:0007669"/>
    <property type="project" value="UniProtKB-KW"/>
</dbReference>
<dbReference type="InterPro" id="IPR040812">
    <property type="entry name" value="UPF1_1B_dom"/>
</dbReference>
<dbReference type="CDD" id="cd18808">
    <property type="entry name" value="SF1_C_Upf1"/>
    <property type="match status" value="1"/>
</dbReference>
<dbReference type="Pfam" id="PF13087">
    <property type="entry name" value="AAA_12"/>
    <property type="match status" value="1"/>
</dbReference>
<feature type="domain" description="Upf1" evidence="13">
    <location>
        <begin position="79"/>
        <end position="236"/>
    </location>
</feature>
<accession>W4GIY6</accession>
<dbReference type="InterPro" id="IPR047187">
    <property type="entry name" value="SF1_C_Upf1"/>
</dbReference>
<dbReference type="RefSeq" id="XP_009831122.1">
    <property type="nucleotide sequence ID" value="XM_009832820.1"/>
</dbReference>
<dbReference type="InterPro" id="IPR041677">
    <property type="entry name" value="DNA2/NAM7_AAA_11"/>
</dbReference>
<evidence type="ECO:0000256" key="3">
    <source>
        <dbReference type="ARBA" id="ARBA00022490"/>
    </source>
</evidence>
<evidence type="ECO:0000256" key="1">
    <source>
        <dbReference type="ARBA" id="ARBA00004496"/>
    </source>
</evidence>
<evidence type="ECO:0000256" key="8">
    <source>
        <dbReference type="ARBA" id="ARBA00022806"/>
    </source>
</evidence>
<keyword evidence="3" id="KW-0963">Cytoplasm</keyword>
<dbReference type="SUPFAM" id="SSF52540">
    <property type="entry name" value="P-loop containing nucleoside triphosphate hydrolases"/>
    <property type="match status" value="1"/>
</dbReference>
<dbReference type="PROSITE" id="PS51997">
    <property type="entry name" value="UPF1_CH_RICH"/>
    <property type="match status" value="1"/>
</dbReference>
<dbReference type="Gene3D" id="2.40.30.230">
    <property type="match status" value="1"/>
</dbReference>
<evidence type="ECO:0000259" key="13">
    <source>
        <dbReference type="PROSITE" id="PS51997"/>
    </source>
</evidence>
<dbReference type="PANTHER" id="PTHR10887">
    <property type="entry name" value="DNA2/NAM7 HELICASE FAMILY"/>
    <property type="match status" value="1"/>
</dbReference>
<dbReference type="InterPro" id="IPR041679">
    <property type="entry name" value="DNA2/NAM7-like_C"/>
</dbReference>
<evidence type="ECO:0000256" key="12">
    <source>
        <dbReference type="SAM" id="MobiDB-lite"/>
    </source>
</evidence>
<comment type="subcellular location">
    <subcellularLocation>
        <location evidence="1">Cytoplasm</location>
    </subcellularLocation>
</comment>
<dbReference type="InterPro" id="IPR045055">
    <property type="entry name" value="DNA2/NAM7-like"/>
</dbReference>
<proteinExistence type="inferred from homology"/>
<keyword evidence="9 11" id="KW-0862">Zinc</keyword>
<sequence length="1039" mass="115908">MQSQPMHSQQDNDPDAFSYAFVEQDEEDDYLKGGDGNVDMDHIHMQQMQLQMDQLSSTLMGNLDLEDDFEGGHGMDNVPVQLPSHACAYCGLHDPASVVKCVSTDKWFCNSRGNTSGSHIVQHLVRSKNKEVSLHPDSPLGETILECYNCGCRNAFLLGFIPAKQDSVVVLLCRDPCLQMNALKDMSWDMTQWLPLIDDRSFLPWLVKVPTEHEQLRTRQITSSQIAKLEEVWRDHPQATLEDLDRPGVDDEPNSVQEHYDDGYQYQNIFGPLVKMESDHDKKMKESQTQDNVFVRWDIGLNKKKNAIFTSNRPDADFRLVPGDEIRLRLGGGSAMVYGKDWEGTGHVLRLDESEVTLEMRNSHVPVEITDGYCVDFVWKATSFDRMQSAMKTFAVDDTSLTGYLYHKLLGHEVEMQTFRTKGHAATGLSVPGLPELNPSQLLAVKGVLQQPLSLIQGPPGTGKTVTSASIVYHLVKQNNGQVLVTAPSNIAVDHLTEKIASTGLKVVRLAAKSREAVTSIVEHLTLHTMIKSLVSPDKADLRKLMQLKEDQGELSSQDEKRFKSLKRNAEREILQAADVICTTCVGAGDPRLSNFRFRQVLIDEATQATEPECLIPIVQGAKHVVMVGDHMQLGPVVMNKKAAKAGLNQSLFDRLIRLQHRPFRLRVQYRMHPCLSEFPSNMFYEGELQNGVSTSDRILKHVAFPWPNPQKPTFFYICLGTEEISSSGTSYLNRTEASNCEKVVTHFLKAGVLPSQIGVITPYEGQRAYIVNFMQRNGPMRSQLYKDVEVASVDSFQGREKDLIILSCVRSNEHQGIGFLSDQRRLNVALTRAKYGVILLGNPRVLAKQELWNDLLNHYRDQSLVVEGSLNNLQPSFMHFPRVDKRTDRGGGGSRSRHQDFQPPRSQTFGRQDPLPPLDSRFDPRYDGGLFPPSSSIGKMPPPRGGPGAYQPNVAMGPLTQLEEANHHHALHLGGLDIGADGPFTQAAAATQSFSQFSMGVGPAGGMSQDPFQYDYKSQTMSQDISSAKSTTLTGGFY</sequence>
<dbReference type="CDD" id="cd18039">
    <property type="entry name" value="DEXXQc_UPF1"/>
    <property type="match status" value="1"/>
</dbReference>
<dbReference type="CDD" id="cd21407">
    <property type="entry name" value="1B_UPF1-like"/>
    <property type="match status" value="1"/>
</dbReference>
<evidence type="ECO:0000256" key="6">
    <source>
        <dbReference type="ARBA" id="ARBA00022771"/>
    </source>
</evidence>
<dbReference type="FunFam" id="3.40.50.300:FF:000097">
    <property type="entry name" value="Regulator of nonsense transcripts 1"/>
    <property type="match status" value="1"/>
</dbReference>
<dbReference type="Pfam" id="PF18141">
    <property type="entry name" value="UPF1_1B_dom"/>
    <property type="match status" value="1"/>
</dbReference>
<reference evidence="14" key="1">
    <citation type="submission" date="2013-12" db="EMBL/GenBank/DDBJ databases">
        <title>The Genome Sequence of Aphanomyces astaci APO3.</title>
        <authorList>
            <consortium name="The Broad Institute Genomics Platform"/>
            <person name="Russ C."/>
            <person name="Tyler B."/>
            <person name="van West P."/>
            <person name="Dieguez-Uribeondo J."/>
            <person name="Young S.K."/>
            <person name="Zeng Q."/>
            <person name="Gargeya S."/>
            <person name="Fitzgerald M."/>
            <person name="Abouelleil A."/>
            <person name="Alvarado L."/>
            <person name="Chapman S.B."/>
            <person name="Gainer-Dewar J."/>
            <person name="Goldberg J."/>
            <person name="Griggs A."/>
            <person name="Gujja S."/>
            <person name="Hansen M."/>
            <person name="Howarth C."/>
            <person name="Imamovic A."/>
            <person name="Ireland A."/>
            <person name="Larimer J."/>
            <person name="McCowan C."/>
            <person name="Murphy C."/>
            <person name="Pearson M."/>
            <person name="Poon T.W."/>
            <person name="Priest M."/>
            <person name="Roberts A."/>
            <person name="Saif S."/>
            <person name="Shea T."/>
            <person name="Sykes S."/>
            <person name="Wortman J."/>
            <person name="Nusbaum C."/>
            <person name="Birren B."/>
        </authorList>
    </citation>
    <scope>NUCLEOTIDE SEQUENCE [LARGE SCALE GENOMIC DNA]</scope>
    <source>
        <strain evidence="14">APO3</strain>
    </source>
</reference>
<feature type="region of interest" description="C4" evidence="11">
    <location>
        <begin position="147"/>
        <end position="177"/>
    </location>
</feature>
<dbReference type="OrthoDB" id="6513042at2759"/>
<dbReference type="CDD" id="cd21400">
    <property type="entry name" value="ZBD_UPF1-like"/>
    <property type="match status" value="1"/>
</dbReference>
<keyword evidence="6 11" id="KW-0863">Zinc-finger</keyword>
<keyword evidence="5" id="KW-0547">Nucleotide-binding</keyword>
<dbReference type="AlphaFoldDB" id="W4GIY6"/>
<dbReference type="InterPro" id="IPR027417">
    <property type="entry name" value="P-loop_NTPase"/>
</dbReference>
<evidence type="ECO:0000256" key="11">
    <source>
        <dbReference type="PROSITE-ProRule" id="PRU01341"/>
    </source>
</evidence>
<dbReference type="GO" id="GO:0005524">
    <property type="term" value="F:ATP binding"/>
    <property type="evidence" value="ECO:0007669"/>
    <property type="project" value="UniProtKB-KW"/>
</dbReference>
<dbReference type="Gene3D" id="6.10.140.1240">
    <property type="match status" value="1"/>
</dbReference>
<dbReference type="Pfam" id="PF13086">
    <property type="entry name" value="AAA_11"/>
    <property type="match status" value="1"/>
</dbReference>
<organism evidence="14">
    <name type="scientific">Aphanomyces astaci</name>
    <name type="common">Crayfish plague agent</name>
    <dbReference type="NCBI Taxonomy" id="112090"/>
    <lineage>
        <taxon>Eukaryota</taxon>
        <taxon>Sar</taxon>
        <taxon>Stramenopiles</taxon>
        <taxon>Oomycota</taxon>
        <taxon>Saprolegniomycetes</taxon>
        <taxon>Saprolegniales</taxon>
        <taxon>Verrucalvaceae</taxon>
        <taxon>Aphanomyces</taxon>
    </lineage>
</organism>
<keyword evidence="7" id="KW-0378">Hydrolase</keyword>
<dbReference type="GO" id="GO:0003677">
    <property type="term" value="F:DNA binding"/>
    <property type="evidence" value="ECO:0007669"/>
    <property type="project" value="InterPro"/>
</dbReference>
<dbReference type="GO" id="GO:0000184">
    <property type="term" value="P:nuclear-transcribed mRNA catabolic process, nonsense-mediated decay"/>
    <property type="evidence" value="ECO:0007669"/>
    <property type="project" value="InterPro"/>
</dbReference>
<protein>
    <recommendedName>
        <fullName evidence="13">Upf1 domain-containing protein</fullName>
    </recommendedName>
</protein>
<dbReference type="STRING" id="112090.W4GIY6"/>
<feature type="region of interest" description="Disordered" evidence="12">
    <location>
        <begin position="879"/>
        <end position="948"/>
    </location>
</feature>
<dbReference type="GO" id="GO:0008270">
    <property type="term" value="F:zinc ion binding"/>
    <property type="evidence" value="ECO:0007669"/>
    <property type="project" value="UniProtKB-UniRule"/>
</dbReference>
<name>W4GIY6_APHAT</name>
<dbReference type="GeneID" id="20809331"/>
<evidence type="ECO:0000256" key="4">
    <source>
        <dbReference type="ARBA" id="ARBA00022723"/>
    </source>
</evidence>
<dbReference type="GO" id="GO:0003724">
    <property type="term" value="F:RNA helicase activity"/>
    <property type="evidence" value="ECO:0007669"/>
    <property type="project" value="InterPro"/>
</dbReference>
<evidence type="ECO:0000256" key="2">
    <source>
        <dbReference type="ARBA" id="ARBA00007913"/>
    </source>
</evidence>
<evidence type="ECO:0000256" key="5">
    <source>
        <dbReference type="ARBA" id="ARBA00022741"/>
    </source>
</evidence>
<dbReference type="Gene3D" id="3.40.50.300">
    <property type="entry name" value="P-loop containing nucleotide triphosphate hydrolases"/>
    <property type="match status" value="2"/>
</dbReference>
<comment type="similarity">
    <text evidence="2">Belongs to the DNA2/NAM7 helicase family.</text>
</comment>
<evidence type="ECO:0000256" key="9">
    <source>
        <dbReference type="ARBA" id="ARBA00022833"/>
    </source>
</evidence>